<dbReference type="CDD" id="cd00030">
    <property type="entry name" value="C2"/>
    <property type="match status" value="1"/>
</dbReference>
<evidence type="ECO:0000259" key="2">
    <source>
        <dbReference type="Pfam" id="PF00168"/>
    </source>
</evidence>
<evidence type="ECO:0000313" key="4">
    <source>
        <dbReference type="Proteomes" id="UP000625316"/>
    </source>
</evidence>
<reference evidence="3" key="1">
    <citation type="submission" date="2020-10" db="EMBL/GenBank/DDBJ databases">
        <authorList>
            <person name="Castelo-Branco R."/>
            <person name="Eusebio N."/>
            <person name="Adriana R."/>
            <person name="Vieira A."/>
            <person name="Brugerolle De Fraissinette N."/>
            <person name="Rezende De Castro R."/>
            <person name="Schneider M.P."/>
            <person name="Vasconcelos V."/>
            <person name="Leao P.N."/>
        </authorList>
    </citation>
    <scope>NUCLEOTIDE SEQUENCE</scope>
    <source>
        <strain evidence="3">LEGE 11480</strain>
    </source>
</reference>
<dbReference type="RefSeq" id="WP_264323830.1">
    <property type="nucleotide sequence ID" value="NZ_JADEXQ010000010.1"/>
</dbReference>
<sequence length="200" mass="22320">MTYYTTARNQAKTQNSGRDRLFLAGYLTLMSALSLFVTVDAASAFPTQDIQVSIIKAKAHSRFDPRIPFRKTHRADFYSRVVVQGKFLGNTQVKSNTDRPTFNQTFIHKVSRHSKFAGIGIDLYDSDSGSADDQADISPGRFGARLNLMYELNTGKIYHQDRQGSVSGPKTFIGRAGQTITMRGDGKNAAELTFRINRKL</sequence>
<dbReference type="Proteomes" id="UP000625316">
    <property type="component" value="Unassembled WGS sequence"/>
</dbReference>
<name>A0A928VIL9_9CYAN</name>
<dbReference type="Gene3D" id="2.60.40.150">
    <property type="entry name" value="C2 domain"/>
    <property type="match status" value="1"/>
</dbReference>
<proteinExistence type="predicted"/>
<feature type="domain" description="C2" evidence="2">
    <location>
        <begin position="50"/>
        <end position="133"/>
    </location>
</feature>
<evidence type="ECO:0000313" key="3">
    <source>
        <dbReference type="EMBL" id="MBE9029010.1"/>
    </source>
</evidence>
<comment type="caution">
    <text evidence="3">The sequence shown here is derived from an EMBL/GenBank/DDBJ whole genome shotgun (WGS) entry which is preliminary data.</text>
</comment>
<organism evidence="3 4">
    <name type="scientific">Romeriopsis navalis LEGE 11480</name>
    <dbReference type="NCBI Taxonomy" id="2777977"/>
    <lineage>
        <taxon>Bacteria</taxon>
        <taxon>Bacillati</taxon>
        <taxon>Cyanobacteriota</taxon>
        <taxon>Cyanophyceae</taxon>
        <taxon>Leptolyngbyales</taxon>
        <taxon>Leptolyngbyaceae</taxon>
        <taxon>Romeriopsis</taxon>
        <taxon>Romeriopsis navalis</taxon>
    </lineage>
</organism>
<dbReference type="InterPro" id="IPR000008">
    <property type="entry name" value="C2_dom"/>
</dbReference>
<keyword evidence="1" id="KW-0472">Membrane</keyword>
<keyword evidence="4" id="KW-1185">Reference proteome</keyword>
<dbReference type="EMBL" id="JADEXQ010000010">
    <property type="protein sequence ID" value="MBE9029010.1"/>
    <property type="molecule type" value="Genomic_DNA"/>
</dbReference>
<accession>A0A928VIL9</accession>
<keyword evidence="1" id="KW-0812">Transmembrane</keyword>
<keyword evidence="1" id="KW-1133">Transmembrane helix</keyword>
<gene>
    <name evidence="3" type="ORF">IQ266_04440</name>
</gene>
<dbReference type="InterPro" id="IPR035892">
    <property type="entry name" value="C2_domain_sf"/>
</dbReference>
<dbReference type="AlphaFoldDB" id="A0A928VIL9"/>
<dbReference type="SUPFAM" id="SSF49562">
    <property type="entry name" value="C2 domain (Calcium/lipid-binding domain, CaLB)"/>
    <property type="match status" value="1"/>
</dbReference>
<feature type="transmembrane region" description="Helical" evidence="1">
    <location>
        <begin position="21"/>
        <end position="45"/>
    </location>
</feature>
<protein>
    <recommendedName>
        <fullName evidence="2">C2 domain-containing protein</fullName>
    </recommendedName>
</protein>
<dbReference type="Pfam" id="PF00168">
    <property type="entry name" value="C2"/>
    <property type="match status" value="1"/>
</dbReference>
<evidence type="ECO:0000256" key="1">
    <source>
        <dbReference type="SAM" id="Phobius"/>
    </source>
</evidence>